<keyword evidence="2 10" id="KW-0436">Ligase</keyword>
<comment type="catalytic activity">
    <reaction evidence="10 11">
        <text>D-alanyl-D-alanine + UDP-N-acetyl-alpha-D-muramoyl-L-alanyl-gamma-D-glutamyl-meso-2,6-diaminopimelate + ATP = UDP-N-acetyl-alpha-D-muramoyl-L-alanyl-gamma-D-glutamyl-meso-2,6-diaminopimeloyl-D-alanyl-D-alanine + ADP + phosphate + H(+)</text>
        <dbReference type="Rhea" id="RHEA:28374"/>
        <dbReference type="ChEBI" id="CHEBI:15378"/>
        <dbReference type="ChEBI" id="CHEBI:30616"/>
        <dbReference type="ChEBI" id="CHEBI:43474"/>
        <dbReference type="ChEBI" id="CHEBI:57822"/>
        <dbReference type="ChEBI" id="CHEBI:61386"/>
        <dbReference type="ChEBI" id="CHEBI:83905"/>
        <dbReference type="ChEBI" id="CHEBI:456216"/>
        <dbReference type="EC" id="6.3.2.10"/>
    </reaction>
</comment>
<dbReference type="GO" id="GO:0008766">
    <property type="term" value="F:UDP-N-acetylmuramoylalanyl-D-glutamyl-2,6-diaminopimelate-D-alanyl-D-alanine ligase activity"/>
    <property type="evidence" value="ECO:0007669"/>
    <property type="project" value="RHEA"/>
</dbReference>
<evidence type="ECO:0000256" key="11">
    <source>
        <dbReference type="RuleBase" id="RU004136"/>
    </source>
</evidence>
<dbReference type="GO" id="GO:0047480">
    <property type="term" value="F:UDP-N-acetylmuramoyl-tripeptide-D-alanyl-D-alanine ligase activity"/>
    <property type="evidence" value="ECO:0007669"/>
    <property type="project" value="UniProtKB-UniRule"/>
</dbReference>
<feature type="domain" description="Mur ligase central" evidence="14">
    <location>
        <begin position="112"/>
        <end position="302"/>
    </location>
</feature>
<dbReference type="Proteomes" id="UP000198588">
    <property type="component" value="Unassembled WGS sequence"/>
</dbReference>
<proteinExistence type="inferred from homology"/>
<evidence type="ECO:0000313" key="15">
    <source>
        <dbReference type="EMBL" id="SDA85911.1"/>
    </source>
</evidence>
<reference evidence="15 16" key="1">
    <citation type="submission" date="2016-10" db="EMBL/GenBank/DDBJ databases">
        <authorList>
            <person name="de Groot N.N."/>
        </authorList>
    </citation>
    <scope>NUCLEOTIDE SEQUENCE [LARGE SCALE GENOMIC DNA]</scope>
    <source>
        <strain evidence="15 16">CGMCC 1.12097</strain>
    </source>
</reference>
<dbReference type="AlphaFoldDB" id="A0A1G5YTE4"/>
<comment type="subcellular location">
    <subcellularLocation>
        <location evidence="10 11">Cytoplasm</location>
    </subcellularLocation>
</comment>
<dbReference type="GO" id="GO:0071555">
    <property type="term" value="P:cell wall organization"/>
    <property type="evidence" value="ECO:0007669"/>
    <property type="project" value="UniProtKB-KW"/>
</dbReference>
<dbReference type="Pfam" id="PF01225">
    <property type="entry name" value="Mur_ligase"/>
    <property type="match status" value="1"/>
</dbReference>
<dbReference type="InterPro" id="IPR051046">
    <property type="entry name" value="MurCDEF_CellWall_CoF430Synth"/>
</dbReference>
<keyword evidence="1 10" id="KW-0963">Cytoplasm</keyword>
<dbReference type="InterPro" id="IPR013221">
    <property type="entry name" value="Mur_ligase_cen"/>
</dbReference>
<dbReference type="EMBL" id="FMXM01000011">
    <property type="protein sequence ID" value="SDA85911.1"/>
    <property type="molecule type" value="Genomic_DNA"/>
</dbReference>
<dbReference type="Gene3D" id="3.40.1390.10">
    <property type="entry name" value="MurE/MurF, N-terminal domain"/>
    <property type="match status" value="1"/>
</dbReference>
<dbReference type="SUPFAM" id="SSF63418">
    <property type="entry name" value="MurE/MurF N-terminal domain"/>
    <property type="match status" value="1"/>
</dbReference>
<dbReference type="SUPFAM" id="SSF53244">
    <property type="entry name" value="MurD-like peptide ligases, peptide-binding domain"/>
    <property type="match status" value="1"/>
</dbReference>
<dbReference type="Pfam" id="PF02875">
    <property type="entry name" value="Mur_ligase_C"/>
    <property type="match status" value="1"/>
</dbReference>
<comment type="function">
    <text evidence="10 11">Involved in cell wall formation. Catalyzes the final step in the synthesis of UDP-N-acetylmuramoyl-pentapeptide, the precursor of murein.</text>
</comment>
<dbReference type="InterPro" id="IPR004101">
    <property type="entry name" value="Mur_ligase_C"/>
</dbReference>
<dbReference type="STRING" id="1165689.SAMN02927914_03706"/>
<dbReference type="PANTHER" id="PTHR43024">
    <property type="entry name" value="UDP-N-ACETYLMURAMOYL-TRIPEPTIDE--D-ALANYL-D-ALANINE LIGASE"/>
    <property type="match status" value="1"/>
</dbReference>
<dbReference type="Gene3D" id="3.90.190.20">
    <property type="entry name" value="Mur ligase, C-terminal domain"/>
    <property type="match status" value="1"/>
</dbReference>
<feature type="domain" description="Mur ligase N-terminal catalytic" evidence="12">
    <location>
        <begin position="26"/>
        <end position="97"/>
    </location>
</feature>
<feature type="binding site" evidence="10">
    <location>
        <begin position="114"/>
        <end position="120"/>
    </location>
    <ligand>
        <name>ATP</name>
        <dbReference type="ChEBI" id="CHEBI:30616"/>
    </ligand>
</feature>
<keyword evidence="5 10" id="KW-0067">ATP-binding</keyword>
<keyword evidence="3 10" id="KW-0132">Cell division</keyword>
<evidence type="ECO:0000256" key="9">
    <source>
        <dbReference type="ARBA" id="ARBA00023316"/>
    </source>
</evidence>
<evidence type="ECO:0000313" key="16">
    <source>
        <dbReference type="Proteomes" id="UP000198588"/>
    </source>
</evidence>
<dbReference type="PANTHER" id="PTHR43024:SF1">
    <property type="entry name" value="UDP-N-ACETYLMURAMOYL-TRIPEPTIDE--D-ALANYL-D-ALANINE LIGASE"/>
    <property type="match status" value="1"/>
</dbReference>
<dbReference type="GO" id="GO:0051301">
    <property type="term" value="P:cell division"/>
    <property type="evidence" value="ECO:0007669"/>
    <property type="project" value="UniProtKB-KW"/>
</dbReference>
<dbReference type="GO" id="GO:0005524">
    <property type="term" value="F:ATP binding"/>
    <property type="evidence" value="ECO:0007669"/>
    <property type="project" value="UniProtKB-UniRule"/>
</dbReference>
<dbReference type="RefSeq" id="WP_091580321.1">
    <property type="nucleotide sequence ID" value="NZ_FMXM01000011.1"/>
</dbReference>
<dbReference type="GO" id="GO:0009252">
    <property type="term" value="P:peptidoglycan biosynthetic process"/>
    <property type="evidence" value="ECO:0007669"/>
    <property type="project" value="UniProtKB-UniRule"/>
</dbReference>
<dbReference type="NCBIfam" id="NF010693">
    <property type="entry name" value="PRK14093.1"/>
    <property type="match status" value="1"/>
</dbReference>
<dbReference type="OrthoDB" id="9801978at2"/>
<keyword evidence="4 10" id="KW-0547">Nucleotide-binding</keyword>
<evidence type="ECO:0000256" key="6">
    <source>
        <dbReference type="ARBA" id="ARBA00022960"/>
    </source>
</evidence>
<comment type="similarity">
    <text evidence="10">Belongs to the MurCDEF family. MurF subfamily.</text>
</comment>
<evidence type="ECO:0000256" key="3">
    <source>
        <dbReference type="ARBA" id="ARBA00022618"/>
    </source>
</evidence>
<dbReference type="InterPro" id="IPR036615">
    <property type="entry name" value="Mur_ligase_C_dom_sf"/>
</dbReference>
<dbReference type="SUPFAM" id="SSF53623">
    <property type="entry name" value="MurD-like peptide ligases, catalytic domain"/>
    <property type="match status" value="1"/>
</dbReference>
<evidence type="ECO:0000256" key="4">
    <source>
        <dbReference type="ARBA" id="ARBA00022741"/>
    </source>
</evidence>
<dbReference type="InterPro" id="IPR035911">
    <property type="entry name" value="MurE/MurF_N"/>
</dbReference>
<dbReference type="HAMAP" id="MF_02019">
    <property type="entry name" value="MurF"/>
    <property type="match status" value="1"/>
</dbReference>
<dbReference type="InterPro" id="IPR036565">
    <property type="entry name" value="Mur-like_cat_sf"/>
</dbReference>
<dbReference type="GO" id="GO:0008360">
    <property type="term" value="P:regulation of cell shape"/>
    <property type="evidence" value="ECO:0007669"/>
    <property type="project" value="UniProtKB-KW"/>
</dbReference>
<keyword evidence="7 10" id="KW-0573">Peptidoglycan synthesis</keyword>
<evidence type="ECO:0000259" key="14">
    <source>
        <dbReference type="Pfam" id="PF08245"/>
    </source>
</evidence>
<evidence type="ECO:0000259" key="13">
    <source>
        <dbReference type="Pfam" id="PF02875"/>
    </source>
</evidence>
<evidence type="ECO:0000256" key="7">
    <source>
        <dbReference type="ARBA" id="ARBA00022984"/>
    </source>
</evidence>
<dbReference type="GO" id="GO:0005737">
    <property type="term" value="C:cytoplasm"/>
    <property type="evidence" value="ECO:0007669"/>
    <property type="project" value="UniProtKB-SubCell"/>
</dbReference>
<dbReference type="EC" id="6.3.2.10" evidence="10 11"/>
<dbReference type="InterPro" id="IPR005863">
    <property type="entry name" value="UDP-N-AcMur_synth"/>
</dbReference>
<evidence type="ECO:0000256" key="1">
    <source>
        <dbReference type="ARBA" id="ARBA00022490"/>
    </source>
</evidence>
<keyword evidence="8 10" id="KW-0131">Cell cycle</keyword>
<comment type="pathway">
    <text evidence="10 11">Cell wall biogenesis; peptidoglycan biosynthesis.</text>
</comment>
<evidence type="ECO:0000256" key="5">
    <source>
        <dbReference type="ARBA" id="ARBA00022840"/>
    </source>
</evidence>
<dbReference type="Pfam" id="PF08245">
    <property type="entry name" value="Mur_ligase_M"/>
    <property type="match status" value="1"/>
</dbReference>
<evidence type="ECO:0000256" key="2">
    <source>
        <dbReference type="ARBA" id="ARBA00022598"/>
    </source>
</evidence>
<dbReference type="Gene3D" id="3.40.1190.10">
    <property type="entry name" value="Mur-like, catalytic domain"/>
    <property type="match status" value="1"/>
</dbReference>
<dbReference type="UniPathway" id="UPA00219"/>
<evidence type="ECO:0000256" key="10">
    <source>
        <dbReference type="HAMAP-Rule" id="MF_02019"/>
    </source>
</evidence>
<dbReference type="InterPro" id="IPR000713">
    <property type="entry name" value="Mur_ligase_N"/>
</dbReference>
<keyword evidence="6 10" id="KW-0133">Cell shape</keyword>
<protein>
    <recommendedName>
        <fullName evidence="10 11">UDP-N-acetylmuramoyl-tripeptide--D-alanyl-D-alanine ligase</fullName>
        <ecNumber evidence="10 11">6.3.2.10</ecNumber>
    </recommendedName>
    <alternativeName>
        <fullName evidence="10">D-alanyl-D-alanine-adding enzyme</fullName>
    </alternativeName>
</protein>
<keyword evidence="9 10" id="KW-0961">Cell wall biogenesis/degradation</keyword>
<sequence>MSLLWTSEALVAAMDGRPLGPMPDGISGISIDSRSLQPGDAFFAIKGEAMDGHDFATAAIKAGAGVLVVAEGKLPSLGRLTAPIIVVEDVLAALEKLGVAARARSSAKIIAVTGSAGKTTTKEALRHVLSAVGKVHASAQSFNNHWGVPLTLARMPDDCDYAVFEIGMNHPGEIRPLVKMVRPHVAIVTMIAAAHLGFFRNLDEIARAKAEIFEGLEPDGAAVLNRDDARFKLLDKMAHAAGVEHVYGFGENARSTFKLVKCELHADHSDIAARISGHDMIARIGAPGRHMVQNVLAVLGAAHLVGADLDKIALALADLSAERGRGKRHVLRHPKGPITLIDESYNANPASMAAAMALLNATPVTGEGRRIAVLGDMLELGDHSAKLHAALADLIVGTGTQTVFLGGPEMRALAEALPSEVKTEYRAGVDDLKPVLLAALQPGDVVMIKSSKGIGFAKLVDALLGKFPAESATSKQT</sequence>
<evidence type="ECO:0000256" key="8">
    <source>
        <dbReference type="ARBA" id="ARBA00023306"/>
    </source>
</evidence>
<organism evidence="15 16">
    <name type="scientific">Mesorhizobium qingshengii</name>
    <dbReference type="NCBI Taxonomy" id="1165689"/>
    <lineage>
        <taxon>Bacteria</taxon>
        <taxon>Pseudomonadati</taxon>
        <taxon>Pseudomonadota</taxon>
        <taxon>Alphaproteobacteria</taxon>
        <taxon>Hyphomicrobiales</taxon>
        <taxon>Phyllobacteriaceae</taxon>
        <taxon>Mesorhizobium</taxon>
    </lineage>
</organism>
<gene>
    <name evidence="10" type="primary">murF</name>
    <name evidence="15" type="ORF">SAMN02927914_03706</name>
</gene>
<name>A0A1G5YTE4_9HYPH</name>
<dbReference type="NCBIfam" id="TIGR01143">
    <property type="entry name" value="murF"/>
    <property type="match status" value="1"/>
</dbReference>
<evidence type="ECO:0000259" key="12">
    <source>
        <dbReference type="Pfam" id="PF01225"/>
    </source>
</evidence>
<feature type="domain" description="Mur ligase C-terminal" evidence="13">
    <location>
        <begin position="335"/>
        <end position="451"/>
    </location>
</feature>
<accession>A0A1G5YTE4</accession>